<dbReference type="Proteomes" id="UP001152795">
    <property type="component" value="Unassembled WGS sequence"/>
</dbReference>
<accession>A0A6S7FP54</accession>
<dbReference type="EMBL" id="CACRXK020000059">
    <property type="protein sequence ID" value="CAB3977636.1"/>
    <property type="molecule type" value="Genomic_DNA"/>
</dbReference>
<reference evidence="1" key="1">
    <citation type="submission" date="2020-04" db="EMBL/GenBank/DDBJ databases">
        <authorList>
            <person name="Alioto T."/>
            <person name="Alioto T."/>
            <person name="Gomez Garrido J."/>
        </authorList>
    </citation>
    <scope>NUCLEOTIDE SEQUENCE</scope>
    <source>
        <strain evidence="1">A484AB</strain>
    </source>
</reference>
<proteinExistence type="predicted"/>
<gene>
    <name evidence="1" type="ORF">PACLA_8A017217</name>
</gene>
<keyword evidence="2" id="KW-1185">Reference proteome</keyword>
<comment type="caution">
    <text evidence="1">The sequence shown here is derived from an EMBL/GenBank/DDBJ whole genome shotgun (WGS) entry which is preliminary data.</text>
</comment>
<evidence type="ECO:0000313" key="2">
    <source>
        <dbReference type="Proteomes" id="UP001152795"/>
    </source>
</evidence>
<evidence type="ECO:0000313" key="1">
    <source>
        <dbReference type="EMBL" id="CAB3977636.1"/>
    </source>
</evidence>
<protein>
    <submittedName>
        <fullName evidence="1">Uncharacterized protein</fullName>
    </submittedName>
</protein>
<organism evidence="1 2">
    <name type="scientific">Paramuricea clavata</name>
    <name type="common">Red gorgonian</name>
    <name type="synonym">Violescent sea-whip</name>
    <dbReference type="NCBI Taxonomy" id="317549"/>
    <lineage>
        <taxon>Eukaryota</taxon>
        <taxon>Metazoa</taxon>
        <taxon>Cnidaria</taxon>
        <taxon>Anthozoa</taxon>
        <taxon>Octocorallia</taxon>
        <taxon>Malacalcyonacea</taxon>
        <taxon>Plexauridae</taxon>
        <taxon>Paramuricea</taxon>
    </lineage>
</organism>
<dbReference type="AlphaFoldDB" id="A0A6S7FP54"/>
<sequence length="76" mass="8566">MAFTFEKGQGKVNWHRGSEVVGVSVVRRETVGPKRYSKVMNSSASRKNCLDKVLKDASFSVSFFHPSNNSHLRTIH</sequence>
<name>A0A6S7FP54_PARCT</name>